<protein>
    <submittedName>
        <fullName evidence="1">Uncharacterized protein</fullName>
    </submittedName>
</protein>
<dbReference type="AlphaFoldDB" id="A0A059C353"/>
<name>A0A059C353_EUCGR</name>
<organism evidence="1">
    <name type="scientific">Eucalyptus grandis</name>
    <name type="common">Flooded gum</name>
    <dbReference type="NCBI Taxonomy" id="71139"/>
    <lineage>
        <taxon>Eukaryota</taxon>
        <taxon>Viridiplantae</taxon>
        <taxon>Streptophyta</taxon>
        <taxon>Embryophyta</taxon>
        <taxon>Tracheophyta</taxon>
        <taxon>Spermatophyta</taxon>
        <taxon>Magnoliopsida</taxon>
        <taxon>eudicotyledons</taxon>
        <taxon>Gunneridae</taxon>
        <taxon>Pentapetalae</taxon>
        <taxon>rosids</taxon>
        <taxon>malvids</taxon>
        <taxon>Myrtales</taxon>
        <taxon>Myrtaceae</taxon>
        <taxon>Myrtoideae</taxon>
        <taxon>Eucalypteae</taxon>
        <taxon>Eucalyptus</taxon>
    </lineage>
</organism>
<sequence>MRFGFQVPIRSSLSLARARRRDRFWLRVDYRSLAVSSRRDLEEFVWFFWGYGLPLIRLAAYMEQACLWSTCDQSLLFSFGEVFDWRFLMLGDFLLVSFVNCT</sequence>
<dbReference type="InParanoid" id="A0A059C353"/>
<evidence type="ECO:0000313" key="1">
    <source>
        <dbReference type="EMBL" id="KCW72792.1"/>
    </source>
</evidence>
<accession>A0A059C353</accession>
<dbReference type="Gramene" id="KCW72792">
    <property type="protein sequence ID" value="KCW72792"/>
    <property type="gene ID" value="EUGRSUZ_E01242"/>
</dbReference>
<reference evidence="1" key="1">
    <citation type="submission" date="2013-07" db="EMBL/GenBank/DDBJ databases">
        <title>The genome of Eucalyptus grandis.</title>
        <authorList>
            <person name="Schmutz J."/>
            <person name="Hayes R."/>
            <person name="Myburg A."/>
            <person name="Tuskan G."/>
            <person name="Grattapaglia D."/>
            <person name="Rokhsar D.S."/>
        </authorList>
    </citation>
    <scope>NUCLEOTIDE SEQUENCE</scope>
    <source>
        <tissue evidence="1">Leaf extractions</tissue>
    </source>
</reference>
<gene>
    <name evidence="1" type="ORF">EUGRSUZ_E01242</name>
</gene>
<dbReference type="EMBL" id="KK198757">
    <property type="protein sequence ID" value="KCW72792.1"/>
    <property type="molecule type" value="Genomic_DNA"/>
</dbReference>
<proteinExistence type="predicted"/>